<dbReference type="PROSITE" id="PS51677">
    <property type="entry name" value="NODB"/>
    <property type="match status" value="1"/>
</dbReference>
<evidence type="ECO:0000259" key="2">
    <source>
        <dbReference type="PROSITE" id="PS51677"/>
    </source>
</evidence>
<dbReference type="SUPFAM" id="SSF88713">
    <property type="entry name" value="Glycoside hydrolase/deacetylase"/>
    <property type="match status" value="1"/>
</dbReference>
<feature type="compositionally biased region" description="Low complexity" evidence="1">
    <location>
        <begin position="249"/>
        <end position="271"/>
    </location>
</feature>
<keyword evidence="4" id="KW-1185">Reference proteome</keyword>
<dbReference type="Pfam" id="PF01522">
    <property type="entry name" value="Polysacc_deac_1"/>
    <property type="match status" value="1"/>
</dbReference>
<protein>
    <submittedName>
        <fullName evidence="3">Glycoside hydrolase/deacetylase</fullName>
    </submittedName>
</protein>
<feature type="compositionally biased region" description="Low complexity" evidence="1">
    <location>
        <begin position="71"/>
        <end position="80"/>
    </location>
</feature>
<feature type="compositionally biased region" description="Low complexity" evidence="1">
    <location>
        <begin position="14"/>
        <end position="30"/>
    </location>
</feature>
<feature type="compositionally biased region" description="Polar residues" evidence="1">
    <location>
        <begin position="1"/>
        <end position="13"/>
    </location>
</feature>
<feature type="compositionally biased region" description="Low complexity" evidence="1">
    <location>
        <begin position="512"/>
        <end position="532"/>
    </location>
</feature>
<gene>
    <name evidence="3" type="ORF">FRACYDRAFT_244948</name>
</gene>
<feature type="domain" description="NodB homology" evidence="2">
    <location>
        <begin position="545"/>
        <end position="774"/>
    </location>
</feature>
<reference evidence="3 4" key="1">
    <citation type="submission" date="2016-09" db="EMBL/GenBank/DDBJ databases">
        <title>Extensive genetic diversity and differential bi-allelic expression allows diatom success in the polar Southern Ocean.</title>
        <authorList>
            <consortium name="DOE Joint Genome Institute"/>
            <person name="Mock T."/>
            <person name="Otillar R.P."/>
            <person name="Strauss J."/>
            <person name="Dupont C."/>
            <person name="Frickenhaus S."/>
            <person name="Maumus F."/>
            <person name="Mcmullan M."/>
            <person name="Sanges R."/>
            <person name="Schmutz J."/>
            <person name="Toseland A."/>
            <person name="Valas R."/>
            <person name="Veluchamy A."/>
            <person name="Ward B.J."/>
            <person name="Allen A."/>
            <person name="Barry K."/>
            <person name="Falciatore A."/>
            <person name="Ferrante M."/>
            <person name="Fortunato A.E."/>
            <person name="Gloeckner G."/>
            <person name="Gruber A."/>
            <person name="Hipkin R."/>
            <person name="Janech M."/>
            <person name="Kroth P."/>
            <person name="Leese F."/>
            <person name="Lindquist E."/>
            <person name="Lyon B.R."/>
            <person name="Martin J."/>
            <person name="Mayer C."/>
            <person name="Parker M."/>
            <person name="Quesneville H."/>
            <person name="Raymond J."/>
            <person name="Uhlig C."/>
            <person name="Valentin K.U."/>
            <person name="Worden A.Z."/>
            <person name="Armbrust E.V."/>
            <person name="Bowler C."/>
            <person name="Green B."/>
            <person name="Moulton V."/>
            <person name="Van Oosterhout C."/>
            <person name="Grigoriev I."/>
        </authorList>
    </citation>
    <scope>NUCLEOTIDE SEQUENCE [LARGE SCALE GENOMIC DNA]</scope>
    <source>
        <strain evidence="3 4">CCMP1102</strain>
    </source>
</reference>
<feature type="region of interest" description="Disordered" evidence="1">
    <location>
        <begin position="249"/>
        <end position="330"/>
    </location>
</feature>
<name>A0A1E7F133_9STRA</name>
<dbReference type="InParanoid" id="A0A1E7F133"/>
<feature type="compositionally biased region" description="Basic and acidic residues" evidence="1">
    <location>
        <begin position="122"/>
        <end position="146"/>
    </location>
</feature>
<feature type="region of interest" description="Disordered" evidence="1">
    <location>
        <begin position="59"/>
        <end position="82"/>
    </location>
</feature>
<accession>A0A1E7F133</accession>
<evidence type="ECO:0000313" key="3">
    <source>
        <dbReference type="EMBL" id="OEU11829.1"/>
    </source>
</evidence>
<dbReference type="AlphaFoldDB" id="A0A1E7F133"/>
<dbReference type="Gene3D" id="3.20.20.370">
    <property type="entry name" value="Glycoside hydrolase/deacetylase"/>
    <property type="match status" value="1"/>
</dbReference>
<proteinExistence type="predicted"/>
<dbReference type="PANTHER" id="PTHR10587:SF137">
    <property type="entry name" value="4-DEOXY-4-FORMAMIDO-L-ARABINOSE-PHOSPHOUNDECAPRENOL DEFORMYLASE ARND-RELATED"/>
    <property type="match status" value="1"/>
</dbReference>
<sequence length="794" mass="90288">MSETQDQLEEQQPSSTTSSSSSSSSSSSESYYVTYGVLEKNQEYVDWFRYYYFDNHHNNETKKKQDDNQDQDSSSNNNSDYETITADEDFDQHAFEQFRLWSLYNNLQYPTTSDNDKDNDDDNNKRDNVDDNNKRDNEELTAREEGSISISASASASVIGKSKIIIDGLVTAARQKKDNLKNNLRNNYNLNHHNLNLKNNVKNNLNLDPNTVSYIVFDSQWNLLRFSPRYTNIDIAILLQAAAMNEQQQQQQQRLQEQPQHKTQTQKQQNQKKLDDTGGISGDDDGGGDDGEKNKNDNDNQDDDDDNGGGNEHTSTCQNGSRSNFSSSHKRQSVVGDFDLVQIKIQQGILPIVPIRRSFFQQSILKKSVDLFFTKESIPFFACFPFRYSPRTIYRFDFVNSNNTTTTTTTTTTRTGESAAVGGETTLEEEADVEFAKTNSHTKITTTTTVAKQNIRNFVTKTSFKAKKDSLFASIQSLRRSSNLNNSKLISRTEEKSTTLLPTATIAATAATATATSPSLPSPQSQKQQPLLQDKEEDYDDEYDGYIALTIDDVPCRFNNTIKQSKMQDVLSLLKQYNAKATFMIISNYVTTAITDDQNQNQTQTQNEYQNQNNINIHQNDMIQLLQDGHELANHGIVDEAMDSLSKIEFNTAINECNDTIYQLQSLAGIKEEKVKWFRAPQARYTTTMEEVLEENNMYNVMCDCYAACPVIEDGRWIGQSLTKQVLKKNNKSRSKSGSIVLLHMPENGFREYCFLALEILLKELCVKRNYKICTVTELQQLQQQQQQSSHNNV</sequence>
<dbReference type="OrthoDB" id="407355at2759"/>
<dbReference type="GO" id="GO:0005975">
    <property type="term" value="P:carbohydrate metabolic process"/>
    <property type="evidence" value="ECO:0007669"/>
    <property type="project" value="InterPro"/>
</dbReference>
<dbReference type="KEGG" id="fcy:FRACYDRAFT_244948"/>
<feature type="region of interest" description="Disordered" evidence="1">
    <location>
        <begin position="512"/>
        <end position="533"/>
    </location>
</feature>
<dbReference type="InterPro" id="IPR002509">
    <property type="entry name" value="NODB_dom"/>
</dbReference>
<evidence type="ECO:0000313" key="4">
    <source>
        <dbReference type="Proteomes" id="UP000095751"/>
    </source>
</evidence>
<dbReference type="InterPro" id="IPR050248">
    <property type="entry name" value="Polysacc_deacetylase_ArnD"/>
</dbReference>
<feature type="region of interest" description="Disordered" evidence="1">
    <location>
        <begin position="1"/>
        <end position="31"/>
    </location>
</feature>
<dbReference type="PANTHER" id="PTHR10587">
    <property type="entry name" value="GLYCOSYL TRANSFERASE-RELATED"/>
    <property type="match status" value="1"/>
</dbReference>
<feature type="compositionally biased region" description="Polar residues" evidence="1">
    <location>
        <begin position="312"/>
        <end position="327"/>
    </location>
</feature>
<dbReference type="GO" id="GO:0004099">
    <property type="term" value="F:chitin deacetylase activity"/>
    <property type="evidence" value="ECO:0007669"/>
    <property type="project" value="UniProtKB-ARBA"/>
</dbReference>
<dbReference type="InterPro" id="IPR011330">
    <property type="entry name" value="Glyco_hydro/deAcase_b/a-brl"/>
</dbReference>
<organism evidence="3 4">
    <name type="scientific">Fragilariopsis cylindrus CCMP1102</name>
    <dbReference type="NCBI Taxonomy" id="635003"/>
    <lineage>
        <taxon>Eukaryota</taxon>
        <taxon>Sar</taxon>
        <taxon>Stramenopiles</taxon>
        <taxon>Ochrophyta</taxon>
        <taxon>Bacillariophyta</taxon>
        <taxon>Bacillariophyceae</taxon>
        <taxon>Bacillariophycidae</taxon>
        <taxon>Bacillariales</taxon>
        <taxon>Bacillariaceae</taxon>
        <taxon>Fragilariopsis</taxon>
    </lineage>
</organism>
<dbReference type="Proteomes" id="UP000095751">
    <property type="component" value="Unassembled WGS sequence"/>
</dbReference>
<feature type="region of interest" description="Disordered" evidence="1">
    <location>
        <begin position="111"/>
        <end position="147"/>
    </location>
</feature>
<keyword evidence="3" id="KW-0378">Hydrolase</keyword>
<evidence type="ECO:0000256" key="1">
    <source>
        <dbReference type="SAM" id="MobiDB-lite"/>
    </source>
</evidence>
<dbReference type="EMBL" id="KV784366">
    <property type="protein sequence ID" value="OEU11829.1"/>
    <property type="molecule type" value="Genomic_DNA"/>
</dbReference>